<evidence type="ECO:0000256" key="1">
    <source>
        <dbReference type="ARBA" id="ARBA00000971"/>
    </source>
</evidence>
<evidence type="ECO:0000256" key="6">
    <source>
        <dbReference type="ARBA" id="ARBA00030642"/>
    </source>
</evidence>
<protein>
    <recommendedName>
        <fullName evidence="4">Parvulin-like PPIase</fullName>
        <ecNumber evidence="3">5.2.1.8</ecNumber>
    </recommendedName>
    <alternativeName>
        <fullName evidence="6">Peptidyl-prolyl cis-trans isomerase plp</fullName>
    </alternativeName>
    <alternativeName>
        <fullName evidence="7">Rotamase plp</fullName>
    </alternativeName>
</protein>
<evidence type="ECO:0000313" key="11">
    <source>
        <dbReference type="Proteomes" id="UP000027337"/>
    </source>
</evidence>
<gene>
    <name evidence="10" type="ORF">PM02_15040</name>
</gene>
<dbReference type="PROSITE" id="PS01096">
    <property type="entry name" value="PPIC_PPIASE_1"/>
    <property type="match status" value="1"/>
</dbReference>
<dbReference type="InterPro" id="IPR027304">
    <property type="entry name" value="Trigger_fact/SurA_dom_sf"/>
</dbReference>
<dbReference type="SUPFAM" id="SSF109998">
    <property type="entry name" value="Triger factor/SurA peptide-binding domain-like"/>
    <property type="match status" value="1"/>
</dbReference>
<evidence type="ECO:0000256" key="7">
    <source>
        <dbReference type="ARBA" id="ARBA00031484"/>
    </source>
</evidence>
<dbReference type="SUPFAM" id="SSF54534">
    <property type="entry name" value="FKBP-like"/>
    <property type="match status" value="1"/>
</dbReference>
<dbReference type="EMBL" id="JEMU01000013">
    <property type="protein sequence ID" value="KAJ02276.1"/>
    <property type="molecule type" value="Genomic_DNA"/>
</dbReference>
<keyword evidence="5 8" id="KW-0697">Rotamase</keyword>
<evidence type="ECO:0000256" key="2">
    <source>
        <dbReference type="ARBA" id="ARBA00007656"/>
    </source>
</evidence>
<dbReference type="EC" id="5.2.1.8" evidence="3"/>
<dbReference type="GO" id="GO:0003755">
    <property type="term" value="F:peptidyl-prolyl cis-trans isomerase activity"/>
    <property type="evidence" value="ECO:0007669"/>
    <property type="project" value="UniProtKB-KW"/>
</dbReference>
<dbReference type="InterPro" id="IPR000297">
    <property type="entry name" value="PPIase_PpiC"/>
</dbReference>
<dbReference type="InterPro" id="IPR046357">
    <property type="entry name" value="PPIase_dom_sf"/>
</dbReference>
<sequence>MTKALFPDVIVNGVTIASAAIAAEAQNHNAPKNKPGLAWRQAARALIVREVLLQEAGKLGVVETPRSMGDGLVETQEEALIRGVIDAAIKVTPPTDDEVRAVWSKDPDRYRAPPLWEVSHILVAADPSDDEARGKALTKAAALTEQVLADPKCFGRLAKNDSDCSSAQNGGLLGQLSPGDTVPEFEAALRDLSEGEITADPVASRFGFHIVRMDAVAEGAVLPFDAVAPKLRAAMEKNAWVHEVQALTQRLTDAAEIVGIDLKAF</sequence>
<dbReference type="PROSITE" id="PS50198">
    <property type="entry name" value="PPIC_PPIASE_2"/>
    <property type="match status" value="1"/>
</dbReference>
<comment type="similarity">
    <text evidence="2">Belongs to the PpiC/parvulin rotamase family.</text>
</comment>
<dbReference type="InterPro" id="IPR050245">
    <property type="entry name" value="PrsA_foldase"/>
</dbReference>
<feature type="domain" description="PpiC" evidence="9">
    <location>
        <begin position="113"/>
        <end position="215"/>
    </location>
</feature>
<comment type="catalytic activity">
    <reaction evidence="1">
        <text>[protein]-peptidylproline (omega=180) = [protein]-peptidylproline (omega=0)</text>
        <dbReference type="Rhea" id="RHEA:16237"/>
        <dbReference type="Rhea" id="RHEA-COMP:10747"/>
        <dbReference type="Rhea" id="RHEA-COMP:10748"/>
        <dbReference type="ChEBI" id="CHEBI:83833"/>
        <dbReference type="ChEBI" id="CHEBI:83834"/>
        <dbReference type="EC" id="5.2.1.8"/>
    </reaction>
</comment>
<evidence type="ECO:0000313" key="10">
    <source>
        <dbReference type="EMBL" id="KAJ02276.1"/>
    </source>
</evidence>
<dbReference type="PANTHER" id="PTHR47245:SF2">
    <property type="entry name" value="PEPTIDYL-PROLYL CIS-TRANS ISOMERASE HP_0175-RELATED"/>
    <property type="match status" value="1"/>
</dbReference>
<evidence type="ECO:0000256" key="8">
    <source>
        <dbReference type="PROSITE-ProRule" id="PRU00278"/>
    </source>
</evidence>
<dbReference type="RefSeq" id="WP_037909931.1">
    <property type="nucleotide sequence ID" value="NZ_JEMU01000013.1"/>
</dbReference>
<name>A0A061SKQ6_9RHOB</name>
<comment type="caution">
    <text evidence="10">The sequence shown here is derived from an EMBL/GenBank/DDBJ whole genome shotgun (WGS) entry which is preliminary data.</text>
</comment>
<dbReference type="Gene3D" id="3.10.50.40">
    <property type="match status" value="1"/>
</dbReference>
<evidence type="ECO:0000256" key="3">
    <source>
        <dbReference type="ARBA" id="ARBA00013194"/>
    </source>
</evidence>
<dbReference type="Pfam" id="PF00639">
    <property type="entry name" value="Rotamase"/>
    <property type="match status" value="1"/>
</dbReference>
<dbReference type="eggNOG" id="COG0760">
    <property type="taxonomic scope" value="Bacteria"/>
</dbReference>
<dbReference type="Proteomes" id="UP000027337">
    <property type="component" value="Unassembled WGS sequence"/>
</dbReference>
<proteinExistence type="inferred from homology"/>
<dbReference type="InterPro" id="IPR023058">
    <property type="entry name" value="PPIase_PpiC_CS"/>
</dbReference>
<dbReference type="PANTHER" id="PTHR47245">
    <property type="entry name" value="PEPTIDYLPROLYL ISOMERASE"/>
    <property type="match status" value="1"/>
</dbReference>
<keyword evidence="8" id="KW-0413">Isomerase</keyword>
<dbReference type="STRING" id="83219.PM02_15040"/>
<evidence type="ECO:0000259" key="9">
    <source>
        <dbReference type="PROSITE" id="PS50198"/>
    </source>
</evidence>
<keyword evidence="11" id="KW-1185">Reference proteome</keyword>
<evidence type="ECO:0000256" key="4">
    <source>
        <dbReference type="ARBA" id="ARBA00018370"/>
    </source>
</evidence>
<reference evidence="10 11" key="1">
    <citation type="journal article" date="2014" name="Genome Announc.">
        <title>Draft Genome Sequences of Two Isolates of the Roseobacter Group, Sulfitobacter sp. Strains 3SOLIMAR09 and 1FIGIMAR09, from Harbors of Mallorca Island (Mediterranean Sea).</title>
        <authorList>
            <person name="Mas-Llado M."/>
            <person name="Pina-Villalonga J.M."/>
            <person name="Brunet-Galmes I."/>
            <person name="Nogales B."/>
            <person name="Bosch R."/>
        </authorList>
    </citation>
    <scope>NUCLEOTIDE SEQUENCE [LARGE SCALE GENOMIC DNA]</scope>
    <source>
        <strain evidence="10 11">1FIGIMAR09</strain>
    </source>
</reference>
<evidence type="ECO:0000256" key="5">
    <source>
        <dbReference type="ARBA" id="ARBA00023110"/>
    </source>
</evidence>
<dbReference type="AlphaFoldDB" id="A0A061SKQ6"/>
<accession>A0A061SKQ6</accession>
<organism evidence="10 11">
    <name type="scientific">Sulfitobacter mediterraneus</name>
    <dbReference type="NCBI Taxonomy" id="83219"/>
    <lineage>
        <taxon>Bacteria</taxon>
        <taxon>Pseudomonadati</taxon>
        <taxon>Pseudomonadota</taxon>
        <taxon>Alphaproteobacteria</taxon>
        <taxon>Rhodobacterales</taxon>
        <taxon>Roseobacteraceae</taxon>
        <taxon>Sulfitobacter</taxon>
    </lineage>
</organism>